<dbReference type="Pfam" id="PF13649">
    <property type="entry name" value="Methyltransf_25"/>
    <property type="match status" value="1"/>
</dbReference>
<evidence type="ECO:0000256" key="3">
    <source>
        <dbReference type="ARBA" id="ARBA00022691"/>
    </source>
</evidence>
<evidence type="ECO:0000313" key="5">
    <source>
        <dbReference type="EMBL" id="CAA9371849.1"/>
    </source>
</evidence>
<dbReference type="AlphaFoldDB" id="A0A6J4MXT1"/>
<keyword evidence="3" id="KW-0949">S-adenosyl-L-methionine</keyword>
<dbReference type="InterPro" id="IPR029063">
    <property type="entry name" value="SAM-dependent_MTases_sf"/>
</dbReference>
<dbReference type="CDD" id="cd02440">
    <property type="entry name" value="AdoMet_MTases"/>
    <property type="match status" value="1"/>
</dbReference>
<organism evidence="5">
    <name type="scientific">uncultured Nocardioidaceae bacterium</name>
    <dbReference type="NCBI Taxonomy" id="253824"/>
    <lineage>
        <taxon>Bacteria</taxon>
        <taxon>Bacillati</taxon>
        <taxon>Actinomycetota</taxon>
        <taxon>Actinomycetes</taxon>
        <taxon>Propionibacteriales</taxon>
        <taxon>Nocardioidaceae</taxon>
        <taxon>environmental samples</taxon>
    </lineage>
</organism>
<dbReference type="PANTHER" id="PTHR43464">
    <property type="entry name" value="METHYLTRANSFERASE"/>
    <property type="match status" value="1"/>
</dbReference>
<gene>
    <name evidence="5" type="ORF">AVDCRST_MAG47-1310</name>
</gene>
<dbReference type="GO" id="GO:0008168">
    <property type="term" value="F:methyltransferase activity"/>
    <property type="evidence" value="ECO:0007669"/>
    <property type="project" value="UniProtKB-KW"/>
</dbReference>
<reference evidence="5" key="1">
    <citation type="submission" date="2020-02" db="EMBL/GenBank/DDBJ databases">
        <authorList>
            <person name="Meier V. D."/>
        </authorList>
    </citation>
    <scope>NUCLEOTIDE SEQUENCE</scope>
    <source>
        <strain evidence="5">AVDCRST_MAG47</strain>
    </source>
</reference>
<evidence type="ECO:0000259" key="4">
    <source>
        <dbReference type="Pfam" id="PF13649"/>
    </source>
</evidence>
<dbReference type="PANTHER" id="PTHR43464:SF19">
    <property type="entry name" value="UBIQUINONE BIOSYNTHESIS O-METHYLTRANSFERASE, MITOCHONDRIAL"/>
    <property type="match status" value="1"/>
</dbReference>
<feature type="domain" description="Methyltransferase" evidence="4">
    <location>
        <begin position="50"/>
        <end position="141"/>
    </location>
</feature>
<evidence type="ECO:0000256" key="2">
    <source>
        <dbReference type="ARBA" id="ARBA00022679"/>
    </source>
</evidence>
<dbReference type="GO" id="GO:0032259">
    <property type="term" value="P:methylation"/>
    <property type="evidence" value="ECO:0007669"/>
    <property type="project" value="UniProtKB-KW"/>
</dbReference>
<evidence type="ECO:0000256" key="1">
    <source>
        <dbReference type="ARBA" id="ARBA00022603"/>
    </source>
</evidence>
<dbReference type="SUPFAM" id="SSF53335">
    <property type="entry name" value="S-adenosyl-L-methionine-dependent methyltransferases"/>
    <property type="match status" value="1"/>
</dbReference>
<name>A0A6J4MXT1_9ACTN</name>
<sequence length="196" mass="21561">MTVRPRWFTDTKPGHSQWYVERFRALASEGADLEGEARLVDAMVDRGSRILDAGCGTGRLSGALHQRGHDVVGVDADPELVAAARADHPGPTYVVADLSELELDGEPFDLVVSAGNVMVFLAPGTEGTVIERLRDHTRPGGRLVIGFRREQHYPYAQFNVDLRSAGLSLEHRFATWGLDPFTPESDFAVNVLRVPR</sequence>
<dbReference type="EMBL" id="CADCUK010000093">
    <property type="protein sequence ID" value="CAA9371849.1"/>
    <property type="molecule type" value="Genomic_DNA"/>
</dbReference>
<accession>A0A6J4MXT1</accession>
<dbReference type="Gene3D" id="3.40.50.150">
    <property type="entry name" value="Vaccinia Virus protein VP39"/>
    <property type="match status" value="1"/>
</dbReference>
<dbReference type="InterPro" id="IPR041698">
    <property type="entry name" value="Methyltransf_25"/>
</dbReference>
<keyword evidence="1" id="KW-0489">Methyltransferase</keyword>
<protein>
    <recommendedName>
        <fullName evidence="4">Methyltransferase domain-containing protein</fullName>
    </recommendedName>
</protein>
<keyword evidence="2" id="KW-0808">Transferase</keyword>
<proteinExistence type="predicted"/>